<feature type="coiled-coil region" evidence="1">
    <location>
        <begin position="1"/>
        <end position="54"/>
    </location>
</feature>
<evidence type="ECO:0000313" key="2">
    <source>
        <dbReference type="EMBL" id="GGI18343.1"/>
    </source>
</evidence>
<name>A0A8J3APJ4_9BACI</name>
<sequence>MKIDQNLVAKLNNERKDLKQIQSNSANFHTLVKKNESKLQIEQLNRLIGEIEVQGERLAKGKNLRDLARFKQLVKRFLKESVDYGMEVSEQISWGAGGSMSSLQIVKLIDEKLIELTNDMMKNESDSIHLLNTIGEIKGLLINLYT</sequence>
<keyword evidence="1" id="KW-0175">Coiled coil</keyword>
<protein>
    <recommendedName>
        <fullName evidence="4">DUF327 domain-containing protein</fullName>
    </recommendedName>
</protein>
<gene>
    <name evidence="2" type="primary">yaaR</name>
    <name evidence="2" type="ORF">GCM10007380_42440</name>
</gene>
<evidence type="ECO:0008006" key="4">
    <source>
        <dbReference type="Google" id="ProtNLM"/>
    </source>
</evidence>
<evidence type="ECO:0000313" key="3">
    <source>
        <dbReference type="Proteomes" id="UP000626244"/>
    </source>
</evidence>
<comment type="caution">
    <text evidence="2">The sequence shown here is derived from an EMBL/GenBank/DDBJ whole genome shotgun (WGS) entry which is preliminary data.</text>
</comment>
<dbReference type="InterPro" id="IPR024042">
    <property type="entry name" value="TM1646-like_dom_sf"/>
</dbReference>
<dbReference type="Pfam" id="PF03885">
    <property type="entry name" value="DUF327"/>
    <property type="match status" value="1"/>
</dbReference>
<dbReference type="Gene3D" id="1.20.120.490">
    <property type="entry name" value="Hypothetical protein TM1646-like domain"/>
    <property type="match status" value="1"/>
</dbReference>
<dbReference type="AlphaFoldDB" id="A0A8J3APJ4"/>
<dbReference type="InterPro" id="IPR005585">
    <property type="entry name" value="DUF327"/>
</dbReference>
<dbReference type="RefSeq" id="WP_088003998.1">
    <property type="nucleotide sequence ID" value="NZ_BMHB01000007.1"/>
</dbReference>
<dbReference type="EMBL" id="BMHB01000007">
    <property type="protein sequence ID" value="GGI18343.1"/>
    <property type="molecule type" value="Genomic_DNA"/>
</dbReference>
<organism evidence="2 3">
    <name type="scientific">Gottfriedia solisilvae</name>
    <dbReference type="NCBI Taxonomy" id="1516104"/>
    <lineage>
        <taxon>Bacteria</taxon>
        <taxon>Bacillati</taxon>
        <taxon>Bacillota</taxon>
        <taxon>Bacilli</taxon>
        <taxon>Bacillales</taxon>
        <taxon>Bacillaceae</taxon>
        <taxon>Gottfriedia</taxon>
    </lineage>
</organism>
<dbReference type="Proteomes" id="UP000626244">
    <property type="component" value="Unassembled WGS sequence"/>
</dbReference>
<reference evidence="3" key="1">
    <citation type="journal article" date="2019" name="Int. J. Syst. Evol. Microbiol.">
        <title>The Global Catalogue of Microorganisms (GCM) 10K type strain sequencing project: providing services to taxonomists for standard genome sequencing and annotation.</title>
        <authorList>
            <consortium name="The Broad Institute Genomics Platform"/>
            <consortium name="The Broad Institute Genome Sequencing Center for Infectious Disease"/>
            <person name="Wu L."/>
            <person name="Ma J."/>
        </authorList>
    </citation>
    <scope>NUCLEOTIDE SEQUENCE [LARGE SCALE GENOMIC DNA]</scope>
    <source>
        <strain evidence="3">CGMCC 1.14993</strain>
    </source>
</reference>
<accession>A0A8J3APJ4</accession>
<keyword evidence="3" id="KW-1185">Reference proteome</keyword>
<proteinExistence type="predicted"/>
<evidence type="ECO:0000256" key="1">
    <source>
        <dbReference type="SAM" id="Coils"/>
    </source>
</evidence>
<dbReference type="OrthoDB" id="1680946at2"/>
<dbReference type="SUPFAM" id="SSF158397">
    <property type="entry name" value="TM1646-like"/>
    <property type="match status" value="1"/>
</dbReference>